<evidence type="ECO:0000313" key="4">
    <source>
        <dbReference type="Proteomes" id="UP000438914"/>
    </source>
</evidence>
<accession>A0A7K0KGV2</accession>
<dbReference type="InterPro" id="IPR013096">
    <property type="entry name" value="Cupin_2"/>
</dbReference>
<comment type="caution">
    <text evidence="3">The sequence shown here is derived from an EMBL/GenBank/DDBJ whole genome shotgun (WGS) entry which is preliminary data.</text>
</comment>
<sequence>MEESIKQIGERLKGLREVLNIPAQEVADLCGISLEHYQKIESGEADPSVYRLSKISKRYGIDLDVLLFGEEPRMSSYFITRSGQGQEIDRGNDYRYQSLAAGFRGRKIDPFVVTVDPLPDGRNHNKNTHDGQEFDFMIDGTLEITIDTKVLVLNAGDSIYFDSRHPHCMRALGGEPATFISIII</sequence>
<name>A0A7K0KGV2_9BACT</name>
<dbReference type="Gene3D" id="1.10.260.40">
    <property type="entry name" value="lambda repressor-like DNA-binding domains"/>
    <property type="match status" value="1"/>
</dbReference>
<keyword evidence="1" id="KW-0238">DNA-binding</keyword>
<organism evidence="3 4">
    <name type="scientific">Hallella mizrahii</name>
    <dbReference type="NCBI Taxonomy" id="2606637"/>
    <lineage>
        <taxon>Bacteria</taxon>
        <taxon>Pseudomonadati</taxon>
        <taxon>Bacteroidota</taxon>
        <taxon>Bacteroidia</taxon>
        <taxon>Bacteroidales</taxon>
        <taxon>Prevotellaceae</taxon>
        <taxon>Hallella</taxon>
    </lineage>
</organism>
<dbReference type="PROSITE" id="PS50943">
    <property type="entry name" value="HTH_CROC1"/>
    <property type="match status" value="1"/>
</dbReference>
<dbReference type="SMART" id="SM00530">
    <property type="entry name" value="HTH_XRE"/>
    <property type="match status" value="1"/>
</dbReference>
<dbReference type="Pfam" id="PF07883">
    <property type="entry name" value="Cupin_2"/>
    <property type="match status" value="1"/>
</dbReference>
<dbReference type="InterPro" id="IPR011051">
    <property type="entry name" value="RmlC_Cupin_sf"/>
</dbReference>
<dbReference type="InterPro" id="IPR050807">
    <property type="entry name" value="TransReg_Diox_bact_type"/>
</dbReference>
<dbReference type="PANTHER" id="PTHR46797:SF19">
    <property type="entry name" value="BLL2473 PROTEIN"/>
    <property type="match status" value="1"/>
</dbReference>
<dbReference type="Pfam" id="PF01381">
    <property type="entry name" value="HTH_3"/>
    <property type="match status" value="1"/>
</dbReference>
<evidence type="ECO:0000259" key="2">
    <source>
        <dbReference type="PROSITE" id="PS50943"/>
    </source>
</evidence>
<dbReference type="GO" id="GO:0005829">
    <property type="term" value="C:cytosol"/>
    <property type="evidence" value="ECO:0007669"/>
    <property type="project" value="TreeGrafter"/>
</dbReference>
<protein>
    <submittedName>
        <fullName evidence="3">Helix-turn-helix domain-containing protein</fullName>
    </submittedName>
</protein>
<dbReference type="GO" id="GO:0003677">
    <property type="term" value="F:DNA binding"/>
    <property type="evidence" value="ECO:0007669"/>
    <property type="project" value="UniProtKB-KW"/>
</dbReference>
<dbReference type="GO" id="GO:0003700">
    <property type="term" value="F:DNA-binding transcription factor activity"/>
    <property type="evidence" value="ECO:0007669"/>
    <property type="project" value="TreeGrafter"/>
</dbReference>
<dbReference type="InterPro" id="IPR001387">
    <property type="entry name" value="Cro/C1-type_HTH"/>
</dbReference>
<keyword evidence="4" id="KW-1185">Reference proteome</keyword>
<dbReference type="Gene3D" id="2.60.120.10">
    <property type="entry name" value="Jelly Rolls"/>
    <property type="match status" value="1"/>
</dbReference>
<reference evidence="3 4" key="1">
    <citation type="submission" date="2019-08" db="EMBL/GenBank/DDBJ databases">
        <title>In-depth cultivation of the pig gut microbiome towards novel bacterial diversity and tailored functional studies.</title>
        <authorList>
            <person name="Wylensek D."/>
            <person name="Hitch T.C.A."/>
            <person name="Clavel T."/>
        </authorList>
    </citation>
    <scope>NUCLEOTIDE SEQUENCE [LARGE SCALE GENOMIC DNA]</scope>
    <source>
        <strain evidence="3 4">LKV-178-WT-2A</strain>
    </source>
</reference>
<dbReference type="CDD" id="cd02209">
    <property type="entry name" value="cupin_XRE_C"/>
    <property type="match status" value="1"/>
</dbReference>
<dbReference type="CDD" id="cd00093">
    <property type="entry name" value="HTH_XRE"/>
    <property type="match status" value="1"/>
</dbReference>
<dbReference type="InterPro" id="IPR010982">
    <property type="entry name" value="Lambda_DNA-bd_dom_sf"/>
</dbReference>
<dbReference type="SUPFAM" id="SSF51182">
    <property type="entry name" value="RmlC-like cupins"/>
    <property type="match status" value="1"/>
</dbReference>
<proteinExistence type="predicted"/>
<dbReference type="RefSeq" id="WP_154534706.1">
    <property type="nucleotide sequence ID" value="NZ_VUNG01000029.1"/>
</dbReference>
<feature type="domain" description="HTH cro/C1-type" evidence="2">
    <location>
        <begin position="12"/>
        <end position="66"/>
    </location>
</feature>
<dbReference type="InterPro" id="IPR014710">
    <property type="entry name" value="RmlC-like_jellyroll"/>
</dbReference>
<dbReference type="SUPFAM" id="SSF47413">
    <property type="entry name" value="lambda repressor-like DNA-binding domains"/>
    <property type="match status" value="1"/>
</dbReference>
<dbReference type="PANTHER" id="PTHR46797">
    <property type="entry name" value="HTH-TYPE TRANSCRIPTIONAL REGULATOR"/>
    <property type="match status" value="1"/>
</dbReference>
<dbReference type="Proteomes" id="UP000438914">
    <property type="component" value="Unassembled WGS sequence"/>
</dbReference>
<evidence type="ECO:0000256" key="1">
    <source>
        <dbReference type="ARBA" id="ARBA00023125"/>
    </source>
</evidence>
<gene>
    <name evidence="3" type="ORF">FYJ73_10670</name>
</gene>
<dbReference type="AlphaFoldDB" id="A0A7K0KGV2"/>
<evidence type="ECO:0000313" key="3">
    <source>
        <dbReference type="EMBL" id="MST85118.1"/>
    </source>
</evidence>
<dbReference type="EMBL" id="VUNG01000029">
    <property type="protein sequence ID" value="MST85118.1"/>
    <property type="molecule type" value="Genomic_DNA"/>
</dbReference>